<dbReference type="AlphaFoldDB" id="A0A9P0ZJI2"/>
<dbReference type="Gene3D" id="3.80.10.10">
    <property type="entry name" value="Ribonuclease Inhibitor"/>
    <property type="match status" value="1"/>
</dbReference>
<organism evidence="2 3">
    <name type="scientific">Cuscuta europaea</name>
    <name type="common">European dodder</name>
    <dbReference type="NCBI Taxonomy" id="41803"/>
    <lineage>
        <taxon>Eukaryota</taxon>
        <taxon>Viridiplantae</taxon>
        <taxon>Streptophyta</taxon>
        <taxon>Embryophyta</taxon>
        <taxon>Tracheophyta</taxon>
        <taxon>Spermatophyta</taxon>
        <taxon>Magnoliopsida</taxon>
        <taxon>eudicotyledons</taxon>
        <taxon>Gunneridae</taxon>
        <taxon>Pentapetalae</taxon>
        <taxon>asterids</taxon>
        <taxon>lamiids</taxon>
        <taxon>Solanales</taxon>
        <taxon>Convolvulaceae</taxon>
        <taxon>Cuscuteae</taxon>
        <taxon>Cuscuta</taxon>
        <taxon>Cuscuta subgen. Cuscuta</taxon>
    </lineage>
</organism>
<dbReference type="Gene3D" id="1.20.1280.50">
    <property type="match status" value="1"/>
</dbReference>
<keyword evidence="3" id="KW-1185">Reference proteome</keyword>
<comment type="caution">
    <text evidence="2">The sequence shown here is derived from an EMBL/GenBank/DDBJ whole genome shotgun (WGS) entry which is preliminary data.</text>
</comment>
<dbReference type="Proteomes" id="UP001152484">
    <property type="component" value="Unassembled WGS sequence"/>
</dbReference>
<reference evidence="2" key="1">
    <citation type="submission" date="2022-07" db="EMBL/GenBank/DDBJ databases">
        <authorList>
            <person name="Macas J."/>
            <person name="Novak P."/>
            <person name="Neumann P."/>
        </authorList>
    </citation>
    <scope>NUCLEOTIDE SEQUENCE</scope>
</reference>
<dbReference type="InterPro" id="IPR032675">
    <property type="entry name" value="LRR_dom_sf"/>
</dbReference>
<dbReference type="InterPro" id="IPR001810">
    <property type="entry name" value="F-box_dom"/>
</dbReference>
<dbReference type="PANTHER" id="PTHR34145:SF28">
    <property type="entry name" value="F-BOX DOMAIN-CONTAINING PROTEIN"/>
    <property type="match status" value="1"/>
</dbReference>
<name>A0A9P0ZJI2_CUSEU</name>
<dbReference type="OrthoDB" id="1932213at2759"/>
<dbReference type="InterPro" id="IPR053772">
    <property type="entry name" value="At1g61320/At1g61330-like"/>
</dbReference>
<gene>
    <name evidence="2" type="ORF">CEURO_LOCUS16260</name>
</gene>
<protein>
    <recommendedName>
        <fullName evidence="1">F-box domain-containing protein</fullName>
    </recommendedName>
</protein>
<dbReference type="Pfam" id="PF23622">
    <property type="entry name" value="LRR_At1g61320_AtMIF1"/>
    <property type="match status" value="1"/>
</dbReference>
<evidence type="ECO:0000313" key="2">
    <source>
        <dbReference type="EMBL" id="CAH9103756.1"/>
    </source>
</evidence>
<dbReference type="SMART" id="SM00256">
    <property type="entry name" value="FBOX"/>
    <property type="match status" value="1"/>
</dbReference>
<dbReference type="SUPFAM" id="SSF52047">
    <property type="entry name" value="RNI-like"/>
    <property type="match status" value="1"/>
</dbReference>
<dbReference type="InterPro" id="IPR055357">
    <property type="entry name" value="LRR_At1g61320_AtMIF1"/>
</dbReference>
<dbReference type="PANTHER" id="PTHR34145">
    <property type="entry name" value="OS02G0105600 PROTEIN"/>
    <property type="match status" value="1"/>
</dbReference>
<evidence type="ECO:0000259" key="1">
    <source>
        <dbReference type="PROSITE" id="PS50181"/>
    </source>
</evidence>
<dbReference type="InterPro" id="IPR036047">
    <property type="entry name" value="F-box-like_dom_sf"/>
</dbReference>
<feature type="domain" description="F-box" evidence="1">
    <location>
        <begin position="13"/>
        <end position="49"/>
    </location>
</feature>
<dbReference type="SUPFAM" id="SSF81383">
    <property type="entry name" value="F-box domain"/>
    <property type="match status" value="1"/>
</dbReference>
<dbReference type="EMBL" id="CAMAPE010000045">
    <property type="protein sequence ID" value="CAH9103756.1"/>
    <property type="molecule type" value="Genomic_DNA"/>
</dbReference>
<sequence>MAIIEESFSVECDDRISQLPDDVLCLILSLLSFRERARMRLLCSRWKVLSQFTFDLRLNLLSIFGIYINSFSFNDMKEMLRHKSKFLTAVTQILKLYTGRKLDTFEVSFPLEDDSASNVDQWISSALEHGVNRLKIDFGPPPMGTESYYTFPFHLLPDGKTSPLKHLSLKFCEVFVVPGNAIKFNSLVTLYIGHARINQVSLDSILSGCVNLEFLRIKMCIVPKICCITGALGRLKRLIMEYCLHRGHIELNSLPELTTFEYMGGVKKFTLRSLPSLEKMYFRFENLSSEGMHSVFINKLAEDVSHLQTLSLFLVPFEEPPMPASMTPFKYLKNLELFIVVSPNYDLLTIVHILNVSHVLQKFLLSLSCSLSPYISKDNLTSNASGIIDKRCINFHIKEVEICGFSDRFNCMELAIYLLDRAVSLKRMLINFQGREYHGVDRWTYSKLFPMNLTREVTRDLLQKHNVDSKVEVIVN</sequence>
<dbReference type="Pfam" id="PF00646">
    <property type="entry name" value="F-box"/>
    <property type="match status" value="1"/>
</dbReference>
<proteinExistence type="predicted"/>
<accession>A0A9P0ZJI2</accession>
<evidence type="ECO:0000313" key="3">
    <source>
        <dbReference type="Proteomes" id="UP001152484"/>
    </source>
</evidence>
<dbReference type="PROSITE" id="PS50181">
    <property type="entry name" value="FBOX"/>
    <property type="match status" value="1"/>
</dbReference>